<proteinExistence type="predicted"/>
<gene>
    <name evidence="1" type="ORF">COO91_02384</name>
</gene>
<name>A0A2K8SLZ4_9NOSO</name>
<accession>A0A2K8SLZ4</accession>
<organism evidence="1 2">
    <name type="scientific">Nostoc flagelliforme CCNUN1</name>
    <dbReference type="NCBI Taxonomy" id="2038116"/>
    <lineage>
        <taxon>Bacteria</taxon>
        <taxon>Bacillati</taxon>
        <taxon>Cyanobacteriota</taxon>
        <taxon>Cyanophyceae</taxon>
        <taxon>Nostocales</taxon>
        <taxon>Nostocaceae</taxon>
        <taxon>Nostoc</taxon>
    </lineage>
</organism>
<keyword evidence="2" id="KW-1185">Reference proteome</keyword>
<dbReference type="KEGG" id="nfl:COO91_02384"/>
<sequence>MANNAGYKLNFIRTIFGSISVLQKCLLKNPKSNSFSL</sequence>
<dbReference type="Proteomes" id="UP000232003">
    <property type="component" value="Chromosome"/>
</dbReference>
<dbReference type="EMBL" id="CP024785">
    <property type="protein sequence ID" value="AUB36472.1"/>
    <property type="molecule type" value="Genomic_DNA"/>
</dbReference>
<dbReference type="AlphaFoldDB" id="A0A2K8SLZ4"/>
<protein>
    <submittedName>
        <fullName evidence="1">Uncharacterized protein</fullName>
    </submittedName>
</protein>
<reference evidence="1 2" key="1">
    <citation type="submission" date="2017-11" db="EMBL/GenBank/DDBJ databases">
        <title>Complete genome of a free-living desiccation-tolerant cyanobacterium and its photosynthetic adaptation to extreme terrestrial habitat.</title>
        <authorList>
            <person name="Shang J."/>
        </authorList>
    </citation>
    <scope>NUCLEOTIDE SEQUENCE [LARGE SCALE GENOMIC DNA]</scope>
    <source>
        <strain evidence="1 2">CCNUN1</strain>
    </source>
</reference>
<evidence type="ECO:0000313" key="2">
    <source>
        <dbReference type="Proteomes" id="UP000232003"/>
    </source>
</evidence>
<evidence type="ECO:0000313" key="1">
    <source>
        <dbReference type="EMBL" id="AUB36472.1"/>
    </source>
</evidence>